<comment type="subcellular location">
    <subcellularLocation>
        <location evidence="1">Mitochondrion inner membrane</location>
    </subcellularLocation>
</comment>
<reference evidence="18" key="1">
    <citation type="submission" date="2013-04" db="EMBL/GenBank/DDBJ databases">
        <title>The Genome Sequence of Fonticula alba ATCC 38817.</title>
        <authorList>
            <consortium name="The Broad Institute Genomics Platform"/>
            <person name="Russ C."/>
            <person name="Cuomo C."/>
            <person name="Burger G."/>
            <person name="Gray M.W."/>
            <person name="Holland P.W.H."/>
            <person name="King N."/>
            <person name="Lang F.B.F."/>
            <person name="Roger A.J."/>
            <person name="Ruiz-Trillo I."/>
            <person name="Brown M."/>
            <person name="Walker B."/>
            <person name="Young S."/>
            <person name="Zeng Q."/>
            <person name="Gargeya S."/>
            <person name="Fitzgerald M."/>
            <person name="Haas B."/>
            <person name="Abouelleil A."/>
            <person name="Allen A.W."/>
            <person name="Alvarado L."/>
            <person name="Arachchi H.M."/>
            <person name="Berlin A.M."/>
            <person name="Chapman S.B."/>
            <person name="Gainer-Dewar J."/>
            <person name="Goldberg J."/>
            <person name="Griggs A."/>
            <person name="Gujja S."/>
            <person name="Hansen M."/>
            <person name="Howarth C."/>
            <person name="Imamovic A."/>
            <person name="Ireland A."/>
            <person name="Larimer J."/>
            <person name="McCowan C."/>
            <person name="Murphy C."/>
            <person name="Pearson M."/>
            <person name="Poon T.W."/>
            <person name="Priest M."/>
            <person name="Roberts A."/>
            <person name="Saif S."/>
            <person name="Shea T."/>
            <person name="Sisk P."/>
            <person name="Sykes S."/>
            <person name="Wortman J."/>
            <person name="Nusbaum C."/>
            <person name="Birren B."/>
        </authorList>
    </citation>
    <scope>NUCLEOTIDE SEQUENCE [LARGE SCALE GENOMIC DNA]</scope>
    <source>
        <strain evidence="18">ATCC 38817</strain>
    </source>
</reference>
<evidence type="ECO:0000313" key="18">
    <source>
        <dbReference type="EMBL" id="KCV71198.1"/>
    </source>
</evidence>
<evidence type="ECO:0000256" key="9">
    <source>
        <dbReference type="ARBA" id="ARBA00022982"/>
    </source>
</evidence>
<feature type="domain" description="Cytochrome c" evidence="17">
    <location>
        <begin position="50"/>
        <end position="202"/>
    </location>
</feature>
<feature type="signal peptide" evidence="16">
    <location>
        <begin position="1"/>
        <end position="22"/>
    </location>
</feature>
<feature type="binding site" description="covalent" evidence="14">
    <location>
        <position position="66"/>
    </location>
    <ligand>
        <name>heme c</name>
        <dbReference type="ChEBI" id="CHEBI:61717"/>
    </ligand>
</feature>
<dbReference type="PRINTS" id="PR00603">
    <property type="entry name" value="CYTOCHROMEC1"/>
</dbReference>
<keyword evidence="4 14" id="KW-0349">Heme</keyword>
<dbReference type="Gene3D" id="1.10.760.10">
    <property type="entry name" value="Cytochrome c-like domain"/>
    <property type="match status" value="1"/>
</dbReference>
<evidence type="ECO:0000256" key="15">
    <source>
        <dbReference type="SAM" id="Phobius"/>
    </source>
</evidence>
<feature type="binding site" description="covalent" evidence="14">
    <location>
        <position position="63"/>
    </location>
    <ligand>
        <name>heme c</name>
        <dbReference type="ChEBI" id="CHEBI:61717"/>
    </ligand>
</feature>
<dbReference type="SUPFAM" id="SSF81496">
    <property type="entry name" value="Cytochrome c1 subunit of cytochrome bc1 complex (Ubiquinol-cytochrome c reductase), transmembrane anchor"/>
    <property type="match status" value="1"/>
</dbReference>
<dbReference type="GO" id="GO:0006122">
    <property type="term" value="P:mitochondrial electron transport, ubiquinol to cytochrome c"/>
    <property type="evidence" value="ECO:0007669"/>
    <property type="project" value="TreeGrafter"/>
</dbReference>
<keyword evidence="5" id="KW-0679">Respiratory chain</keyword>
<dbReference type="Pfam" id="PF02167">
    <property type="entry name" value="Cytochrom_C1"/>
    <property type="match status" value="1"/>
</dbReference>
<dbReference type="EMBL" id="KB932203">
    <property type="protein sequence ID" value="KCV71198.1"/>
    <property type="molecule type" value="Genomic_DNA"/>
</dbReference>
<dbReference type="OMA" id="WVKKFKW"/>
<dbReference type="FunFam" id="1.20.5.100:FF:000003">
    <property type="entry name" value="Cytochrome c1, heme protein, mitochondrial"/>
    <property type="match status" value="1"/>
</dbReference>
<dbReference type="GO" id="GO:0020037">
    <property type="term" value="F:heme binding"/>
    <property type="evidence" value="ECO:0007669"/>
    <property type="project" value="InterPro"/>
</dbReference>
<dbReference type="GO" id="GO:0046872">
    <property type="term" value="F:metal ion binding"/>
    <property type="evidence" value="ECO:0007669"/>
    <property type="project" value="UniProtKB-KW"/>
</dbReference>
<evidence type="ECO:0000256" key="3">
    <source>
        <dbReference type="ARBA" id="ARBA00022448"/>
    </source>
</evidence>
<evidence type="ECO:0000256" key="5">
    <source>
        <dbReference type="ARBA" id="ARBA00022660"/>
    </source>
</evidence>
<dbReference type="GO" id="GO:0009055">
    <property type="term" value="F:electron transfer activity"/>
    <property type="evidence" value="ECO:0007669"/>
    <property type="project" value="InterPro"/>
</dbReference>
<evidence type="ECO:0000256" key="7">
    <source>
        <dbReference type="ARBA" id="ARBA00022723"/>
    </source>
</evidence>
<dbReference type="OrthoDB" id="5925at2759"/>
<keyword evidence="13 15" id="KW-0472">Membrane</keyword>
<evidence type="ECO:0000256" key="8">
    <source>
        <dbReference type="ARBA" id="ARBA00022792"/>
    </source>
</evidence>
<feature type="chain" id="PRO_5001566290" evidence="16">
    <location>
        <begin position="23"/>
        <end position="269"/>
    </location>
</feature>
<evidence type="ECO:0000256" key="16">
    <source>
        <dbReference type="SAM" id="SignalP"/>
    </source>
</evidence>
<feature type="transmembrane region" description="Helical" evidence="15">
    <location>
        <begin position="230"/>
        <end position="248"/>
    </location>
</feature>
<dbReference type="InterPro" id="IPR036909">
    <property type="entry name" value="Cyt_c-like_dom_sf"/>
</dbReference>
<keyword evidence="7 14" id="KW-0479">Metal-binding</keyword>
<keyword evidence="10 15" id="KW-1133">Transmembrane helix</keyword>
<dbReference type="RefSeq" id="XP_009494321.1">
    <property type="nucleotide sequence ID" value="XM_009496046.1"/>
</dbReference>
<evidence type="ECO:0000256" key="11">
    <source>
        <dbReference type="ARBA" id="ARBA00023004"/>
    </source>
</evidence>
<dbReference type="AlphaFoldDB" id="A0A058ZBA1"/>
<evidence type="ECO:0000256" key="6">
    <source>
        <dbReference type="ARBA" id="ARBA00022692"/>
    </source>
</evidence>
<evidence type="ECO:0000256" key="10">
    <source>
        <dbReference type="ARBA" id="ARBA00022989"/>
    </source>
</evidence>
<evidence type="ECO:0000256" key="2">
    <source>
        <dbReference type="ARBA" id="ARBA00006488"/>
    </source>
</evidence>
<sequence length="269" mass="30028">MSVRLGLLALSGPALYATVSSAKKMENSDALHAPHYPWHFNKPLGTFDHAALRRGFEVYKQVCASCHGLSRVAFRNLVGVTHTAAEAKMLAEEIEFQDGPDENGDMFMRPGKLSDYFPEPYANENAARAANNGAYPPDLSLMTKARHNGSDYLFALLMGYCEPPGGVEIRDGLHYNPYFPGGAIGMARQLFDDMIEYDDGTPATSSQMAKDVTEFLSWAAEPEMTERKLMGLRAMVLMTFAAAATWYIKRHRWTVIKNRKVVYNPMMKN</sequence>
<dbReference type="PROSITE" id="PS51007">
    <property type="entry name" value="CYTC"/>
    <property type="match status" value="1"/>
</dbReference>
<dbReference type="FunFam" id="1.10.760.10:FF:000002">
    <property type="entry name" value="Cytochrome c1, heme protein"/>
    <property type="match status" value="1"/>
</dbReference>
<protein>
    <submittedName>
        <fullName evidence="18">Ubiquinol-cytochrome c reductase cytochrome c1 subunit</fullName>
    </submittedName>
</protein>
<keyword evidence="16" id="KW-0732">Signal</keyword>
<keyword evidence="6 15" id="KW-0812">Transmembrane</keyword>
<dbReference type="Gene3D" id="1.20.5.100">
    <property type="entry name" value="Cytochrome c1, transmembrane anchor, C-terminal"/>
    <property type="match status" value="1"/>
</dbReference>
<dbReference type="eggNOG" id="KOG3052">
    <property type="taxonomic scope" value="Eukaryota"/>
</dbReference>
<evidence type="ECO:0000256" key="14">
    <source>
        <dbReference type="PIRSR" id="PIRSR602326-1"/>
    </source>
</evidence>
<accession>A0A058ZBA1</accession>
<evidence type="ECO:0000256" key="4">
    <source>
        <dbReference type="ARBA" id="ARBA00022617"/>
    </source>
</evidence>
<keyword evidence="3" id="KW-0813">Transport</keyword>
<keyword evidence="8" id="KW-0999">Mitochondrion inner membrane</keyword>
<keyword evidence="12" id="KW-0496">Mitochondrion</keyword>
<dbReference type="STRING" id="691883.A0A058ZBA1"/>
<comment type="similarity">
    <text evidence="2">Belongs to the cytochrome c family.</text>
</comment>
<proteinExistence type="inferred from homology"/>
<dbReference type="PANTHER" id="PTHR10266:SF3">
    <property type="entry name" value="CYTOCHROME C1, HEME PROTEIN, MITOCHONDRIAL"/>
    <property type="match status" value="1"/>
</dbReference>
<dbReference type="SUPFAM" id="SSF46626">
    <property type="entry name" value="Cytochrome c"/>
    <property type="match status" value="1"/>
</dbReference>
<evidence type="ECO:0000313" key="19">
    <source>
        <dbReference type="Proteomes" id="UP000030693"/>
    </source>
</evidence>
<dbReference type="InterPro" id="IPR021157">
    <property type="entry name" value="Cyt_c1_TM_anchor_C"/>
</dbReference>
<evidence type="ECO:0000256" key="1">
    <source>
        <dbReference type="ARBA" id="ARBA00004273"/>
    </source>
</evidence>
<evidence type="ECO:0000259" key="17">
    <source>
        <dbReference type="PROSITE" id="PS51007"/>
    </source>
</evidence>
<dbReference type="InterPro" id="IPR002326">
    <property type="entry name" value="Cyt_c1"/>
</dbReference>
<dbReference type="PANTHER" id="PTHR10266">
    <property type="entry name" value="CYTOCHROME C1"/>
    <property type="match status" value="1"/>
</dbReference>
<keyword evidence="9" id="KW-0249">Electron transport</keyword>
<dbReference type="Proteomes" id="UP000030693">
    <property type="component" value="Unassembled WGS sequence"/>
</dbReference>
<dbReference type="GO" id="GO:0005743">
    <property type="term" value="C:mitochondrial inner membrane"/>
    <property type="evidence" value="ECO:0007669"/>
    <property type="project" value="UniProtKB-SubCell"/>
</dbReference>
<name>A0A058ZBA1_FONAL</name>
<organism evidence="18">
    <name type="scientific">Fonticula alba</name>
    <name type="common">Slime mold</name>
    <dbReference type="NCBI Taxonomy" id="691883"/>
    <lineage>
        <taxon>Eukaryota</taxon>
        <taxon>Rotosphaerida</taxon>
        <taxon>Fonticulaceae</taxon>
        <taxon>Fonticula</taxon>
    </lineage>
</organism>
<keyword evidence="19" id="KW-1185">Reference proteome</keyword>
<evidence type="ECO:0000256" key="13">
    <source>
        <dbReference type="ARBA" id="ARBA00023136"/>
    </source>
</evidence>
<comment type="cofactor">
    <cofactor evidence="14">
        <name>heme c</name>
        <dbReference type="ChEBI" id="CHEBI:61717"/>
    </cofactor>
    <text evidence="14">Binds 1 heme c group covalently per subunit.</text>
</comment>
<gene>
    <name evidence="18" type="ORF">H696_02150</name>
</gene>
<evidence type="ECO:0000256" key="12">
    <source>
        <dbReference type="ARBA" id="ARBA00023128"/>
    </source>
</evidence>
<dbReference type="InterPro" id="IPR009056">
    <property type="entry name" value="Cyt_c-like_dom"/>
</dbReference>
<keyword evidence="11 14" id="KW-0408">Iron</keyword>
<dbReference type="GeneID" id="20526875"/>
<feature type="binding site" description="covalent" evidence="14">
    <location>
        <position position="67"/>
    </location>
    <ligand>
        <name>heme c</name>
        <dbReference type="ChEBI" id="CHEBI:61717"/>
    </ligand>
</feature>
<feature type="binding site" description="covalent" evidence="14">
    <location>
        <position position="186"/>
    </location>
    <ligand>
        <name>heme c</name>
        <dbReference type="ChEBI" id="CHEBI:61717"/>
    </ligand>
</feature>